<dbReference type="GO" id="GO:0009893">
    <property type="term" value="P:positive regulation of metabolic process"/>
    <property type="evidence" value="ECO:0007669"/>
    <property type="project" value="UniProtKB-ARBA"/>
</dbReference>
<dbReference type="EMBL" id="RGMI01000080">
    <property type="protein sequence ID" value="NCU50569.1"/>
    <property type="molecule type" value="Genomic_DNA"/>
</dbReference>
<name>A0A845SA15_9PROT</name>
<evidence type="ECO:0000313" key="10">
    <source>
        <dbReference type="EMBL" id="NCU50569.1"/>
    </source>
</evidence>
<dbReference type="GO" id="GO:0006417">
    <property type="term" value="P:regulation of translation"/>
    <property type="evidence" value="ECO:0007669"/>
    <property type="project" value="UniProtKB-KW"/>
</dbReference>
<dbReference type="InterPro" id="IPR010992">
    <property type="entry name" value="IHF-like_DNA-bd_dom_sf"/>
</dbReference>
<comment type="caution">
    <text evidence="12">The sequence shown here is derived from an EMBL/GenBank/DDBJ whole genome shotgun (WGS) entry which is preliminary data.</text>
</comment>
<evidence type="ECO:0000256" key="2">
    <source>
        <dbReference type="ARBA" id="ARBA00018329"/>
    </source>
</evidence>
<dbReference type="GO" id="GO:0030527">
    <property type="term" value="F:structural constituent of chromatin"/>
    <property type="evidence" value="ECO:0007669"/>
    <property type="project" value="InterPro"/>
</dbReference>
<keyword evidence="4" id="KW-0805">Transcription regulation</keyword>
<evidence type="ECO:0000256" key="4">
    <source>
        <dbReference type="ARBA" id="ARBA00023015"/>
    </source>
</evidence>
<evidence type="ECO:0000256" key="1">
    <source>
        <dbReference type="ARBA" id="ARBA00010529"/>
    </source>
</evidence>
<comment type="similarity">
    <text evidence="1 8">Belongs to the bacterial histone-like protein family.</text>
</comment>
<dbReference type="Proteomes" id="UP000713222">
    <property type="component" value="Unassembled WGS sequence"/>
</dbReference>
<organism evidence="12 13">
    <name type="scientific">Candidatus Fonsibacter lacus</name>
    <dbReference type="NCBI Taxonomy" id="2576439"/>
    <lineage>
        <taxon>Bacteria</taxon>
        <taxon>Pseudomonadati</taxon>
        <taxon>Pseudomonadota</taxon>
        <taxon>Alphaproteobacteria</taxon>
        <taxon>Candidatus Pelagibacterales</taxon>
        <taxon>Candidatus Pelagibacterales incertae sedis</taxon>
        <taxon>Candidatus Fonsibacter</taxon>
    </lineage>
</organism>
<dbReference type="Gene3D" id="4.10.520.10">
    <property type="entry name" value="IHF-like DNA-binding proteins"/>
    <property type="match status" value="1"/>
</dbReference>
<proteinExistence type="inferred from homology"/>
<dbReference type="Proteomes" id="UP000747791">
    <property type="component" value="Unassembled WGS sequence"/>
</dbReference>
<evidence type="ECO:0000313" key="9">
    <source>
        <dbReference type="EMBL" id="NBN88390.1"/>
    </source>
</evidence>
<dbReference type="SUPFAM" id="SSF47729">
    <property type="entry name" value="IHF-like DNA-binding proteins"/>
    <property type="match status" value="1"/>
</dbReference>
<protein>
    <recommendedName>
        <fullName evidence="2">Integration host factor subunit alpha</fullName>
    </recommendedName>
</protein>
<dbReference type="EMBL" id="RGOB01000063">
    <property type="protein sequence ID" value="NCU53195.1"/>
    <property type="molecule type" value="Genomic_DNA"/>
</dbReference>
<evidence type="ECO:0000313" key="12">
    <source>
        <dbReference type="EMBL" id="NCU62844.1"/>
    </source>
</evidence>
<evidence type="ECO:0000256" key="7">
    <source>
        <dbReference type="ARBA" id="ARBA00023172"/>
    </source>
</evidence>
<keyword evidence="3" id="KW-0810">Translation regulation</keyword>
<dbReference type="GO" id="GO:0006355">
    <property type="term" value="P:regulation of DNA-templated transcription"/>
    <property type="evidence" value="ECO:0007669"/>
    <property type="project" value="InterPro"/>
</dbReference>
<dbReference type="GO" id="GO:0003677">
    <property type="term" value="F:DNA binding"/>
    <property type="evidence" value="ECO:0007669"/>
    <property type="project" value="UniProtKB-KW"/>
</dbReference>
<dbReference type="InterPro" id="IPR005684">
    <property type="entry name" value="IHF_alpha"/>
</dbReference>
<dbReference type="GO" id="GO:0006310">
    <property type="term" value="P:DNA recombination"/>
    <property type="evidence" value="ECO:0007669"/>
    <property type="project" value="UniProtKB-KW"/>
</dbReference>
<dbReference type="GO" id="GO:0005829">
    <property type="term" value="C:cytosol"/>
    <property type="evidence" value="ECO:0007669"/>
    <property type="project" value="TreeGrafter"/>
</dbReference>
<reference evidence="12 13" key="1">
    <citation type="submission" date="2018-10" db="EMBL/GenBank/DDBJ databases">
        <title>Iterative Subtractive Binning of Freshwater Chronoseries Metagenomes Recovers Nearly Complete Genomes from over Four Hundred Novel Species.</title>
        <authorList>
            <person name="Rodriguez-R L.M."/>
            <person name="Tsementzi D."/>
            <person name="Luo C."/>
            <person name="Konstantinidis K.T."/>
        </authorList>
    </citation>
    <scope>NUCLEOTIDE SEQUENCE [LARGE SCALE GENOMIC DNA]</scope>
    <source>
        <strain evidence="12">WB7_2B_003</strain>
        <strain evidence="9">WB7_6_001</strain>
        <strain evidence="10">WB8_1A_003</strain>
        <strain evidence="11">WB8_2A_004</strain>
    </source>
</reference>
<dbReference type="CDD" id="cd13835">
    <property type="entry name" value="IHF_A"/>
    <property type="match status" value="1"/>
</dbReference>
<dbReference type="Proteomes" id="UP000572953">
    <property type="component" value="Unassembled WGS sequence"/>
</dbReference>
<keyword evidence="6" id="KW-0804">Transcription</keyword>
<accession>A0A845SA15</accession>
<keyword evidence="7" id="KW-0233">DNA recombination</keyword>
<keyword evidence="5" id="KW-0238">DNA-binding</keyword>
<dbReference type="PANTHER" id="PTHR33175:SF2">
    <property type="entry name" value="INTEGRATION HOST FACTOR SUBUNIT ALPHA"/>
    <property type="match status" value="1"/>
</dbReference>
<dbReference type="EMBL" id="RGET01000108">
    <property type="protein sequence ID" value="NBN88390.1"/>
    <property type="molecule type" value="Genomic_DNA"/>
</dbReference>
<dbReference type="SMART" id="SM00411">
    <property type="entry name" value="BHL"/>
    <property type="match status" value="1"/>
</dbReference>
<evidence type="ECO:0000256" key="6">
    <source>
        <dbReference type="ARBA" id="ARBA00023163"/>
    </source>
</evidence>
<dbReference type="Proteomes" id="UP000699985">
    <property type="component" value="Unassembled WGS sequence"/>
</dbReference>
<evidence type="ECO:0000256" key="8">
    <source>
        <dbReference type="RuleBase" id="RU003939"/>
    </source>
</evidence>
<evidence type="ECO:0000313" key="13">
    <source>
        <dbReference type="Proteomes" id="UP000572953"/>
    </source>
</evidence>
<dbReference type="PRINTS" id="PR01727">
    <property type="entry name" value="DNABINDINGHU"/>
</dbReference>
<evidence type="ECO:0000256" key="3">
    <source>
        <dbReference type="ARBA" id="ARBA00022845"/>
    </source>
</evidence>
<dbReference type="Pfam" id="PF00216">
    <property type="entry name" value="Bac_DNA_binding"/>
    <property type="match status" value="1"/>
</dbReference>
<sequence>MTTTITRQYLSDLVYKELGISKVEASNFIDDIFEFITLQLEKKNKVKIANFGSFNIRHKNERIGRNPKTKEQKIISSRTVVTFKPSKILKSKINKNINVGEVS</sequence>
<dbReference type="AlphaFoldDB" id="A0A845SA15"/>
<evidence type="ECO:0000313" key="11">
    <source>
        <dbReference type="EMBL" id="NCU53195.1"/>
    </source>
</evidence>
<dbReference type="PANTHER" id="PTHR33175">
    <property type="entry name" value="DNA-BINDING PROTEIN HU"/>
    <property type="match status" value="1"/>
</dbReference>
<dbReference type="InterPro" id="IPR000119">
    <property type="entry name" value="Hist_DNA-bd"/>
</dbReference>
<evidence type="ECO:0000256" key="5">
    <source>
        <dbReference type="ARBA" id="ARBA00023125"/>
    </source>
</evidence>
<dbReference type="EMBL" id="RGGN01000049">
    <property type="protein sequence ID" value="NCU62844.1"/>
    <property type="molecule type" value="Genomic_DNA"/>
</dbReference>
<gene>
    <name evidence="9" type="ORF">EBV32_04820</name>
    <name evidence="12" type="ORF">EBV78_01965</name>
    <name evidence="10" type="ORF">EBX29_02190</name>
    <name evidence="11" type="ORF">EBX74_02685</name>
</gene>